<keyword evidence="8" id="KW-0732">Signal</keyword>
<proteinExistence type="predicted"/>
<keyword evidence="5" id="KW-0807">Transducer</keyword>
<dbReference type="GO" id="GO:0005834">
    <property type="term" value="C:heterotrimeric G-protein complex"/>
    <property type="evidence" value="ECO:0007669"/>
    <property type="project" value="TreeGrafter"/>
</dbReference>
<dbReference type="Proteomes" id="UP000694545">
    <property type="component" value="Unplaced"/>
</dbReference>
<evidence type="ECO:0000256" key="6">
    <source>
        <dbReference type="PIRSR" id="PIRSR601019-1"/>
    </source>
</evidence>
<keyword evidence="4 6" id="KW-0342">GTP-binding</keyword>
<dbReference type="GO" id="GO:0005737">
    <property type="term" value="C:cytoplasm"/>
    <property type="evidence" value="ECO:0007669"/>
    <property type="project" value="TreeGrafter"/>
</dbReference>
<evidence type="ECO:0000256" key="2">
    <source>
        <dbReference type="ARBA" id="ARBA00022741"/>
    </source>
</evidence>
<keyword evidence="10" id="KW-1185">Reference proteome</keyword>
<feature type="binding site" evidence="6">
    <location>
        <begin position="144"/>
        <end position="145"/>
    </location>
    <ligand>
        <name>GTP</name>
        <dbReference type="ChEBI" id="CHEBI:37565"/>
    </ligand>
</feature>
<dbReference type="InterPro" id="IPR027417">
    <property type="entry name" value="P-loop_NTPase"/>
</dbReference>
<evidence type="ECO:0000256" key="8">
    <source>
        <dbReference type="SAM" id="SignalP"/>
    </source>
</evidence>
<accession>A0A8D2L0H0</accession>
<evidence type="ECO:0000256" key="4">
    <source>
        <dbReference type="ARBA" id="ARBA00023134"/>
    </source>
</evidence>
<feature type="chain" id="PRO_5034634608" evidence="8">
    <location>
        <begin position="34"/>
        <end position="147"/>
    </location>
</feature>
<dbReference type="InterPro" id="IPR011025">
    <property type="entry name" value="GproteinA_insert"/>
</dbReference>
<feature type="binding site" evidence="7">
    <location>
        <position position="36"/>
    </location>
    <ligand>
        <name>Mg(2+)</name>
        <dbReference type="ChEBI" id="CHEBI:18420"/>
    </ligand>
</feature>
<dbReference type="GO" id="GO:0003924">
    <property type="term" value="F:GTPase activity"/>
    <property type="evidence" value="ECO:0007669"/>
    <property type="project" value="InterPro"/>
</dbReference>
<evidence type="ECO:0000313" key="10">
    <source>
        <dbReference type="Proteomes" id="UP000694545"/>
    </source>
</evidence>
<dbReference type="Ensembl" id="ENSVKKT00000015321.1">
    <property type="protein sequence ID" value="ENSVKKP00000014963.1"/>
    <property type="gene ID" value="ENSVKKG00000010275.1"/>
</dbReference>
<evidence type="ECO:0000256" key="1">
    <source>
        <dbReference type="ARBA" id="ARBA00022723"/>
    </source>
</evidence>
<dbReference type="InterPro" id="IPR001019">
    <property type="entry name" value="Gprotein_alpha_su"/>
</dbReference>
<keyword evidence="1 7" id="KW-0479">Metal-binding</keyword>
<feature type="binding site" evidence="6">
    <location>
        <begin position="32"/>
        <end position="37"/>
    </location>
    <ligand>
        <name>GTP</name>
        <dbReference type="ChEBI" id="CHEBI:37565"/>
    </ligand>
</feature>
<feature type="signal peptide" evidence="8">
    <location>
        <begin position="1"/>
        <end position="33"/>
    </location>
</feature>
<dbReference type="SUPFAM" id="SSF47895">
    <property type="entry name" value="Transducin (alpha subunit), insertion domain"/>
    <property type="match status" value="1"/>
</dbReference>
<dbReference type="GO" id="GO:0046872">
    <property type="term" value="F:metal ion binding"/>
    <property type="evidence" value="ECO:0007669"/>
    <property type="project" value="UniProtKB-KW"/>
</dbReference>
<dbReference type="GO" id="GO:0007188">
    <property type="term" value="P:adenylate cyclase-modulating G protein-coupled receptor signaling pathway"/>
    <property type="evidence" value="ECO:0007669"/>
    <property type="project" value="TreeGrafter"/>
</dbReference>
<dbReference type="PANTHER" id="PTHR10218">
    <property type="entry name" value="GTP-BINDING PROTEIN ALPHA SUBUNIT"/>
    <property type="match status" value="1"/>
</dbReference>
<name>A0A8D2L0H0_VARKO</name>
<evidence type="ECO:0000313" key="9">
    <source>
        <dbReference type="Ensembl" id="ENSVKKP00000014963.1"/>
    </source>
</evidence>
<evidence type="ECO:0000256" key="5">
    <source>
        <dbReference type="ARBA" id="ARBA00023224"/>
    </source>
</evidence>
<keyword evidence="3 7" id="KW-0460">Magnesium</keyword>
<dbReference type="FunFam" id="1.10.400.10:FF:000002">
    <property type="entry name" value="guanine nucleotide-binding protein G(Q) subunit alpha"/>
    <property type="match status" value="1"/>
</dbReference>
<dbReference type="PANTHER" id="PTHR10218:SF329">
    <property type="entry name" value="GUANINE NUCLEOTIDE-BINDING PROTEIN G(Q) SUBUNIT ALPHA"/>
    <property type="match status" value="1"/>
</dbReference>
<reference evidence="9" key="1">
    <citation type="submission" date="2025-08" db="UniProtKB">
        <authorList>
            <consortium name="Ensembl"/>
        </authorList>
    </citation>
    <scope>IDENTIFICATION</scope>
</reference>
<protein>
    <submittedName>
        <fullName evidence="9">Uncharacterized protein</fullName>
    </submittedName>
</protein>
<dbReference type="Gene3D" id="3.40.50.300">
    <property type="entry name" value="P-loop containing nucleotide triphosphate hydrolases"/>
    <property type="match status" value="1"/>
</dbReference>
<organism evidence="9 10">
    <name type="scientific">Varanus komodoensis</name>
    <name type="common">Komodo dragon</name>
    <dbReference type="NCBI Taxonomy" id="61221"/>
    <lineage>
        <taxon>Eukaryota</taxon>
        <taxon>Metazoa</taxon>
        <taxon>Chordata</taxon>
        <taxon>Craniata</taxon>
        <taxon>Vertebrata</taxon>
        <taxon>Euteleostomi</taxon>
        <taxon>Lepidosauria</taxon>
        <taxon>Squamata</taxon>
        <taxon>Bifurcata</taxon>
        <taxon>Unidentata</taxon>
        <taxon>Episquamata</taxon>
        <taxon>Toxicofera</taxon>
        <taxon>Anguimorpha</taxon>
        <taxon>Paleoanguimorpha</taxon>
        <taxon>Varanoidea</taxon>
        <taxon>Varanidae</taxon>
        <taxon>Varanus</taxon>
    </lineage>
</organism>
<dbReference type="AlphaFoldDB" id="A0A8D2L0H0"/>
<dbReference type="PROSITE" id="PS51882">
    <property type="entry name" value="G_ALPHA"/>
    <property type="match status" value="1"/>
</dbReference>
<sequence>CLGFYPKNAMTSEAFPLSHLAFLLCFLIGTGESGKSTFIKQMRIIHGAGYSEEDRKAFTKLVYQNIYSSLQTMIRKNPAIGGLSRDARGDKMDPQDTLFRMIEEVDVDRLTTLESQHVEVIKRLWEDSGIQACYNRRREYQLTDSTK</sequence>
<dbReference type="Pfam" id="PF00503">
    <property type="entry name" value="G-alpha"/>
    <property type="match status" value="1"/>
</dbReference>
<dbReference type="GO" id="GO:0031683">
    <property type="term" value="F:G-protein beta/gamma-subunit complex binding"/>
    <property type="evidence" value="ECO:0007669"/>
    <property type="project" value="InterPro"/>
</dbReference>
<evidence type="ECO:0000256" key="7">
    <source>
        <dbReference type="PIRSR" id="PIRSR601019-2"/>
    </source>
</evidence>
<reference evidence="9" key="2">
    <citation type="submission" date="2025-09" db="UniProtKB">
        <authorList>
            <consortium name="Ensembl"/>
        </authorList>
    </citation>
    <scope>IDENTIFICATION</scope>
</reference>
<evidence type="ECO:0000256" key="3">
    <source>
        <dbReference type="ARBA" id="ARBA00022842"/>
    </source>
</evidence>
<dbReference type="GO" id="GO:0005525">
    <property type="term" value="F:GTP binding"/>
    <property type="evidence" value="ECO:0007669"/>
    <property type="project" value="UniProtKB-KW"/>
</dbReference>
<dbReference type="GO" id="GO:0001664">
    <property type="term" value="F:G protein-coupled receptor binding"/>
    <property type="evidence" value="ECO:0007669"/>
    <property type="project" value="TreeGrafter"/>
</dbReference>
<keyword evidence="2 6" id="KW-0547">Nucleotide-binding</keyword>
<dbReference type="Gene3D" id="1.10.400.10">
    <property type="entry name" value="GI Alpha 1, domain 2-like"/>
    <property type="match status" value="1"/>
</dbReference>